<sequence length="1388" mass="153905">MSDSDKLGLIDRLIRFCLLNKLLVFLLVSAGLIWGIMVAPFDWEIEALPRDPVPVDAIPDIGENQQIVFTRWPGRSPQDMEDQVTYPLTTALLGVPEVKTVRSFSMFGFSSVYVIFNEDAEFYWSRTRVLEKLNALPAGTLPDGVKPMLGPDATALGQVYWYTLEGLDKEGNPTGGWDLHELRSIQDWYVRYGLLGAEGISEVASVGGHVQEYQIDVNPDALRAHGVTLDQIFKSVQMSNIDVGARTIEINKVEYVIRGLGFIKSLSDIEKTVVKVNENIPLLIKDVATVSLGPALRRGILDKEGAEAVGGVAVVRYGDNPLAAIKAIKEKVKEISPGLPSKAVIDFTQTDSDTVKNFALENGFDAYGEDGKLNQDSWKNFLTSGQDPPEWLKLSQVSIVPFYDRSGLIYETLGTLETALTEEILITIIVILVMMMHLRSSGIISITLPFAVVLCFIAMKVFGVDANIVALSGIAIAIGTIVDMGVIICENILSNLEKGERKRSMYEIVFESTSEVGGAVLTAVLTTVVSFLPVFTMEGAEGKLFKPLAYTKTFALIAAVIVALTITPVLAQLLYKAPMKIKNVLLGRAWKCSTWGLNLTIALGICWILSQHWLPLGPAAGEMKNFAAVGLPIAALLSFFLLWQYAYKWTLRFVLTFKSFFLILIGIILICGYSAWLGFETTFGWMPEKWKKSELYVDLKHQVPGLQKEFMPALDEGSYLYMPTTMVHASIGEALDAMSKQDIAFKAIPEIDQVVGKLGRAETPLDPAPISMFETVINYKGEYLIDEGGHRLRFKFNASEIDFMRDSEGNTVPATDGKKYIVQGKFIRDELGKLIPDDDGMPFRHWRLPLDPTLDDNEDRETWSGINSPEDIWDEIVKAGEIPGTTSAPKLQPIAARIVMLQSGMRAPMGIKVNGPDLETIEAFGIELEKHMKNVPGVNPAAVIADRIVGKPYLEIKIDRDAIARYGLHISSVQQVIEVAIGGKPLTRTVEGRERYPVRVRYQRELRDSIEEIDNILVAGTDGQQIPLNQLAKINYVRGPQVIKNEDTFLTGYVLFDKLKGYAEVDVVESAEAYLNSLIKSRELILPDGVKYHFAGSYENQIRAEKKLRVVLPLAMFIIFILLFMHFKNIPNTMMVFSGVAVAWAGGFILIWLYGQSWFLDGELWGINFRDLFSIKAINLSVAVWVGFLALFGIATDDGVVMGTYLKDQFGKEKYDNIHSLRSDVIQGAQRRIRPCLMTTATTLLALLPVLNSTGRGSDVMVPMAIPSFGGMLVVQLSVFLVPCLFSMVKEVQYYSKLSDATIDKIFIVFLALGLGVGLYTAGTMDISLDPMFIVLCGILASLAILCTLIALLVLPMDFVYIWRRLSVWLKEEENTQQSEEENKGSGD</sequence>
<feature type="transmembrane region" description="Helical" evidence="1">
    <location>
        <begin position="626"/>
        <end position="647"/>
    </location>
</feature>
<keyword evidence="1 2" id="KW-0812">Transmembrane</keyword>
<feature type="transmembrane region" description="Helical" evidence="1">
    <location>
        <begin position="1306"/>
        <end position="1325"/>
    </location>
</feature>
<feature type="transmembrane region" description="Helical" evidence="1">
    <location>
        <begin position="514"/>
        <end position="534"/>
    </location>
</feature>
<dbReference type="Gene3D" id="3.30.70.1440">
    <property type="entry name" value="Multidrug efflux transporter AcrB pore domain"/>
    <property type="match status" value="1"/>
</dbReference>
<feature type="transmembrane region" description="Helical" evidence="1">
    <location>
        <begin position="1331"/>
        <end position="1355"/>
    </location>
</feature>
<keyword evidence="3" id="KW-1185">Reference proteome</keyword>
<feature type="transmembrane region" description="Helical" evidence="1">
    <location>
        <begin position="468"/>
        <end position="493"/>
    </location>
</feature>
<name>A6DK97_9BACT</name>
<reference evidence="2 3" key="1">
    <citation type="journal article" date="2010" name="J. Bacteriol.">
        <title>Genome sequence of Lentisphaera araneosa HTCC2155T, the type species of the order Lentisphaerales in the phylum Lentisphaerae.</title>
        <authorList>
            <person name="Thrash J.C."/>
            <person name="Cho J.C."/>
            <person name="Vergin K.L."/>
            <person name="Morris R.M."/>
            <person name="Giovannoni S.J."/>
        </authorList>
    </citation>
    <scope>NUCLEOTIDE SEQUENCE [LARGE SCALE GENOMIC DNA]</scope>
    <source>
        <strain evidence="2 3">HTCC2155</strain>
    </source>
</reference>
<dbReference type="PANTHER" id="PTHR32063:SF19">
    <property type="entry name" value="CATION EFFLUX SYSTEM PROTEIN CUSA"/>
    <property type="match status" value="1"/>
</dbReference>
<dbReference type="Gene3D" id="3.30.2090.10">
    <property type="entry name" value="Multidrug efflux transporter AcrB TolC docking domain, DN and DC subdomains"/>
    <property type="match status" value="2"/>
</dbReference>
<dbReference type="SUPFAM" id="SSF82866">
    <property type="entry name" value="Multidrug efflux transporter AcrB transmembrane domain"/>
    <property type="match status" value="2"/>
</dbReference>
<feature type="transmembrane region" description="Helical" evidence="1">
    <location>
        <begin position="419"/>
        <end position="436"/>
    </location>
</feature>
<keyword evidence="1" id="KW-0472">Membrane</keyword>
<protein>
    <submittedName>
        <fullName evidence="2">Putative cation efflux system transmembrane protein</fullName>
    </submittedName>
</protein>
<organism evidence="2 3">
    <name type="scientific">Lentisphaera araneosa HTCC2155</name>
    <dbReference type="NCBI Taxonomy" id="313628"/>
    <lineage>
        <taxon>Bacteria</taxon>
        <taxon>Pseudomonadati</taxon>
        <taxon>Lentisphaerota</taxon>
        <taxon>Lentisphaeria</taxon>
        <taxon>Lentisphaerales</taxon>
        <taxon>Lentisphaeraceae</taxon>
        <taxon>Lentisphaera</taxon>
    </lineage>
</organism>
<feature type="transmembrane region" description="Helical" evidence="1">
    <location>
        <begin position="22"/>
        <end position="41"/>
    </location>
</feature>
<dbReference type="Gene3D" id="1.20.1640.10">
    <property type="entry name" value="Multidrug efflux transporter AcrB transmembrane domain"/>
    <property type="match status" value="4"/>
</dbReference>
<accession>A6DK97</accession>
<comment type="caution">
    <text evidence="2">The sequence shown here is derived from an EMBL/GenBank/DDBJ whole genome shotgun (WGS) entry which is preliminary data.</text>
</comment>
<feature type="transmembrane region" description="Helical" evidence="1">
    <location>
        <begin position="595"/>
        <end position="614"/>
    </location>
</feature>
<feature type="transmembrane region" description="Helical" evidence="1">
    <location>
        <begin position="659"/>
        <end position="679"/>
    </location>
</feature>
<feature type="transmembrane region" description="Helical" evidence="1">
    <location>
        <begin position="1236"/>
        <end position="1252"/>
    </location>
</feature>
<dbReference type="InterPro" id="IPR001036">
    <property type="entry name" value="Acrflvin-R"/>
</dbReference>
<evidence type="ECO:0000313" key="2">
    <source>
        <dbReference type="EMBL" id="EDM27795.1"/>
    </source>
</evidence>
<feature type="transmembrane region" description="Helical" evidence="1">
    <location>
        <begin position="554"/>
        <end position="575"/>
    </location>
</feature>
<dbReference type="STRING" id="313628.LNTAR_00300"/>
<dbReference type="InterPro" id="IPR027463">
    <property type="entry name" value="AcrB_DN_DC_subdom"/>
</dbReference>
<feature type="transmembrane region" description="Helical" evidence="1">
    <location>
        <begin position="1110"/>
        <end position="1127"/>
    </location>
</feature>
<gene>
    <name evidence="2" type="ORF">LNTAR_00300</name>
</gene>
<feature type="transmembrane region" description="Helical" evidence="1">
    <location>
        <begin position="1134"/>
        <end position="1155"/>
    </location>
</feature>
<dbReference type="Proteomes" id="UP000004947">
    <property type="component" value="Unassembled WGS sequence"/>
</dbReference>
<dbReference type="Gene3D" id="3.30.70.1320">
    <property type="entry name" value="Multidrug efflux transporter AcrB pore domain like"/>
    <property type="match status" value="2"/>
</dbReference>
<evidence type="ECO:0000313" key="3">
    <source>
        <dbReference type="Proteomes" id="UP000004947"/>
    </source>
</evidence>
<feature type="transmembrane region" description="Helical" evidence="1">
    <location>
        <begin position="1264"/>
        <end position="1286"/>
    </location>
</feature>
<feature type="transmembrane region" description="Helical" evidence="1">
    <location>
        <begin position="443"/>
        <end position="462"/>
    </location>
</feature>
<proteinExistence type="predicted"/>
<dbReference type="eggNOG" id="COG0841">
    <property type="taxonomic scope" value="Bacteria"/>
</dbReference>
<dbReference type="PANTHER" id="PTHR32063">
    <property type="match status" value="1"/>
</dbReference>
<evidence type="ECO:0000256" key="1">
    <source>
        <dbReference type="SAM" id="Phobius"/>
    </source>
</evidence>
<dbReference type="SUPFAM" id="SSF82714">
    <property type="entry name" value="Multidrug efflux transporter AcrB TolC docking domain, DN and DC subdomains"/>
    <property type="match status" value="2"/>
</dbReference>
<dbReference type="SUPFAM" id="SSF82693">
    <property type="entry name" value="Multidrug efflux transporter AcrB pore domain, PN1, PN2, PC1 and PC2 subdomains"/>
    <property type="match status" value="2"/>
</dbReference>
<feature type="transmembrane region" description="Helical" evidence="1">
    <location>
        <begin position="1175"/>
        <end position="1195"/>
    </location>
</feature>
<dbReference type="Pfam" id="PF00873">
    <property type="entry name" value="ACR_tran"/>
    <property type="match status" value="4"/>
</dbReference>
<keyword evidence="1" id="KW-1133">Transmembrane helix</keyword>
<dbReference type="GO" id="GO:0005886">
    <property type="term" value="C:plasma membrane"/>
    <property type="evidence" value="ECO:0007669"/>
    <property type="project" value="TreeGrafter"/>
</dbReference>
<dbReference type="GO" id="GO:0042910">
    <property type="term" value="F:xenobiotic transmembrane transporter activity"/>
    <property type="evidence" value="ECO:0007669"/>
    <property type="project" value="TreeGrafter"/>
</dbReference>
<dbReference type="EMBL" id="ABCK01000007">
    <property type="protein sequence ID" value="EDM27795.1"/>
    <property type="molecule type" value="Genomic_DNA"/>
</dbReference>
<dbReference type="Gene3D" id="3.30.70.1430">
    <property type="entry name" value="Multidrug efflux transporter AcrB pore domain"/>
    <property type="match status" value="3"/>
</dbReference>
<dbReference type="RefSeq" id="WP_007278310.1">
    <property type="nucleotide sequence ID" value="NZ_ABCK01000007.1"/>
</dbReference>